<dbReference type="OrthoDB" id="449252at2759"/>
<evidence type="ECO:0000259" key="2">
    <source>
        <dbReference type="Pfam" id="PF10660"/>
    </source>
</evidence>
<dbReference type="Proteomes" id="UP000017246">
    <property type="component" value="Unassembled WGS sequence"/>
</dbReference>
<dbReference type="STRING" id="6211.A0A068YK86"/>
<dbReference type="GO" id="GO:0046872">
    <property type="term" value="F:metal ion binding"/>
    <property type="evidence" value="ECO:0007669"/>
    <property type="project" value="UniProtKB-UniRule"/>
</dbReference>
<dbReference type="eggNOG" id="KOG3461">
    <property type="taxonomic scope" value="Eukaryota"/>
</dbReference>
<dbReference type="InterPro" id="IPR019610">
    <property type="entry name" value="FeS-contain_mitoNEET_N"/>
</dbReference>
<feature type="domain" description="Iron sulphur" evidence="2">
    <location>
        <begin position="1"/>
        <end position="32"/>
    </location>
</feature>
<protein>
    <recommendedName>
        <fullName evidence="1">CDGSH iron-sulfur domain-containing protein 2 homologue</fullName>
    </recommendedName>
</protein>
<keyword evidence="1" id="KW-0812">Transmembrane</keyword>
<name>A0A068YK86_ECHMU</name>
<dbReference type="GO" id="GO:0005741">
    <property type="term" value="C:mitochondrial outer membrane"/>
    <property type="evidence" value="ECO:0007669"/>
    <property type="project" value="TreeGrafter"/>
</dbReference>
<reference evidence="3" key="1">
    <citation type="journal article" date="2013" name="Nature">
        <title>The genomes of four tapeworm species reveal adaptations to parasitism.</title>
        <authorList>
            <person name="Tsai I.J."/>
            <person name="Zarowiecki M."/>
            <person name="Holroyd N."/>
            <person name="Garciarrubio A."/>
            <person name="Sanchez-Flores A."/>
            <person name="Brooks K.L."/>
            <person name="Tracey A."/>
            <person name="Bobes R.J."/>
            <person name="Fragoso G."/>
            <person name="Sciutto E."/>
            <person name="Aslett M."/>
            <person name="Beasley H."/>
            <person name="Bennett H.M."/>
            <person name="Cai J."/>
            <person name="Camicia F."/>
            <person name="Clark R."/>
            <person name="Cucher M."/>
            <person name="De Silva N."/>
            <person name="Day T.A."/>
            <person name="Deplazes P."/>
            <person name="Estrada K."/>
            <person name="Fernandez C."/>
            <person name="Holland P.W."/>
            <person name="Hou J."/>
            <person name="Hu S."/>
            <person name="Huckvale T."/>
            <person name="Hung S.S."/>
            <person name="Kamenetzky L."/>
            <person name="Keane J.A."/>
            <person name="Kiss F."/>
            <person name="Koziol U."/>
            <person name="Lambert O."/>
            <person name="Liu K."/>
            <person name="Luo X."/>
            <person name="Luo Y."/>
            <person name="Macchiaroli N."/>
            <person name="Nichol S."/>
            <person name="Paps J."/>
            <person name="Parkinson J."/>
            <person name="Pouchkina-Stantcheva N."/>
            <person name="Riddiford N."/>
            <person name="Rosenzvit M."/>
            <person name="Salinas G."/>
            <person name="Wasmuth J.D."/>
            <person name="Zamanian M."/>
            <person name="Zheng Y."/>
            <person name="Cai X."/>
            <person name="Soberon X."/>
            <person name="Olson P.D."/>
            <person name="Laclette J.P."/>
            <person name="Brehm K."/>
            <person name="Berriman M."/>
            <person name="Garciarrubio A."/>
            <person name="Bobes R.J."/>
            <person name="Fragoso G."/>
            <person name="Sanchez-Flores A."/>
            <person name="Estrada K."/>
            <person name="Cevallos M.A."/>
            <person name="Morett E."/>
            <person name="Gonzalez V."/>
            <person name="Portillo T."/>
            <person name="Ochoa-Leyva A."/>
            <person name="Jose M.V."/>
            <person name="Sciutto E."/>
            <person name="Landa A."/>
            <person name="Jimenez L."/>
            <person name="Valdes V."/>
            <person name="Carrero J.C."/>
            <person name="Larralde C."/>
            <person name="Morales-Montor J."/>
            <person name="Limon-Lason J."/>
            <person name="Soberon X."/>
            <person name="Laclette J.P."/>
        </authorList>
    </citation>
    <scope>NUCLEOTIDE SEQUENCE [LARGE SCALE GENOMIC DNA]</scope>
</reference>
<evidence type="ECO:0000313" key="3">
    <source>
        <dbReference type="EMBL" id="CDS43690.1"/>
    </source>
</evidence>
<dbReference type="Pfam" id="PF10660">
    <property type="entry name" value="MitoNEET_N"/>
    <property type="match status" value="1"/>
</dbReference>
<keyword evidence="1" id="KW-0472">Membrane</keyword>
<comment type="cofactor">
    <cofactor evidence="1">
        <name>[2Fe-2S] cluster</name>
        <dbReference type="ChEBI" id="CHEBI:190135"/>
    </cofactor>
    <text evidence="1">Binds 1 [2Fe-2S] cluster.</text>
</comment>
<gene>
    <name evidence="3" type="ORF">EmuJ_001148300</name>
</gene>
<evidence type="ECO:0000256" key="1">
    <source>
        <dbReference type="RuleBase" id="RU369084"/>
    </source>
</evidence>
<reference evidence="3" key="2">
    <citation type="submission" date="2015-11" db="EMBL/GenBank/DDBJ databases">
        <authorList>
            <person name="Zhang Y."/>
            <person name="Guo Z."/>
        </authorList>
    </citation>
    <scope>NUCLEOTIDE SEQUENCE</scope>
</reference>
<comment type="similarity">
    <text evidence="1">Belongs to the CISD protein family. CISD2 subfamily.</text>
</comment>
<keyword evidence="1" id="KW-1133">Transmembrane helix</keyword>
<dbReference type="EMBL" id="LN902848">
    <property type="protein sequence ID" value="CDS43690.1"/>
    <property type="molecule type" value="Genomic_DNA"/>
</dbReference>
<accession>A0A068YK86</accession>
<dbReference type="InterPro" id="IPR045131">
    <property type="entry name" value="CISD1/2"/>
</dbReference>
<keyword evidence="1" id="KW-0001">2Fe-2S</keyword>
<dbReference type="PANTHER" id="PTHR13680">
    <property type="entry name" value="CDGSH IRON-SULFUR DOMAIN-CONTAINING PROTEIN 1"/>
    <property type="match status" value="1"/>
</dbReference>
<dbReference type="GO" id="GO:0005789">
    <property type="term" value="C:endoplasmic reticulum membrane"/>
    <property type="evidence" value="ECO:0007669"/>
    <property type="project" value="UniProtKB-SubCell"/>
</dbReference>
<proteinExistence type="inferred from homology"/>
<sequence>MNVLQSIVRVHIPELLAAVPIPETFSGLFSLSRYSVYFTMKNRYFSKHVNTLIKKDQEKVVDFIDIESIGRKAVYCRCWKSKKARHPAHLSSRQRKVPKSGRDIMIAPPKVDSPRFFAPDKVHSLNIFLAALNALIFLRWLHYFTCN</sequence>
<dbReference type="PANTHER" id="PTHR13680:SF5">
    <property type="entry name" value="CDGSH IRON-SULFUR DOMAIN-CONTAINING PROTEIN 1"/>
    <property type="match status" value="1"/>
</dbReference>
<keyword evidence="1" id="KW-0256">Endoplasmic reticulum</keyword>
<keyword evidence="4" id="KW-1185">Reference proteome</keyword>
<dbReference type="AlphaFoldDB" id="A0A068YK86"/>
<comment type="subcellular location">
    <subcellularLocation>
        <location evidence="1">Endoplasmic reticulum membrane</location>
        <topology evidence="1">Single-pass membrane protein</topology>
    </subcellularLocation>
</comment>
<keyword evidence="1" id="KW-0479">Metal-binding</keyword>
<dbReference type="GO" id="GO:0010506">
    <property type="term" value="P:regulation of autophagy"/>
    <property type="evidence" value="ECO:0007669"/>
    <property type="project" value="UniProtKB-UniRule"/>
</dbReference>
<dbReference type="GO" id="GO:0051537">
    <property type="term" value="F:2 iron, 2 sulfur cluster binding"/>
    <property type="evidence" value="ECO:0007669"/>
    <property type="project" value="UniProtKB-UniRule"/>
</dbReference>
<keyword evidence="1" id="KW-0411">Iron-sulfur</keyword>
<feature type="transmembrane region" description="Helical" evidence="1">
    <location>
        <begin position="125"/>
        <end position="144"/>
    </location>
</feature>
<evidence type="ECO:0000313" key="4">
    <source>
        <dbReference type="Proteomes" id="UP000017246"/>
    </source>
</evidence>
<keyword evidence="1" id="KW-0408">Iron</keyword>
<organism evidence="3 4">
    <name type="scientific">Echinococcus multilocularis</name>
    <name type="common">Fox tapeworm</name>
    <dbReference type="NCBI Taxonomy" id="6211"/>
    <lineage>
        <taxon>Eukaryota</taxon>
        <taxon>Metazoa</taxon>
        <taxon>Spiralia</taxon>
        <taxon>Lophotrochozoa</taxon>
        <taxon>Platyhelminthes</taxon>
        <taxon>Cestoda</taxon>
        <taxon>Eucestoda</taxon>
        <taxon>Cyclophyllidea</taxon>
        <taxon>Taeniidae</taxon>
        <taxon>Echinococcus</taxon>
    </lineage>
</organism>